<protein>
    <recommendedName>
        <fullName evidence="4">Lipoprotein</fullName>
    </recommendedName>
</protein>
<feature type="region of interest" description="Disordered" evidence="1">
    <location>
        <begin position="23"/>
        <end position="90"/>
    </location>
</feature>
<sequence length="445" mass="48057">MDTRPVLAVALAALFVTAGCQAPVTPQQSPEDVAATTPADTDRPADSDSSTGSEAADASDSTTATDTTTGTESTTSSDATDSGDATESTEYLSVNDELAFEVAPIYERVGRMLDVPESDWPFTTVRVEDPPESGTTTRASTSGFTEYVGIVPLPASGDGGGVQTGAYARGTSVTLFDHENASETFQRHVLAHEFVHVFQFEAGFDGLQPEADVDDLDLRRARPFLKTAMTEGSAEYVQERYRFRYQNASLNQTRLGDDWKAAPAYVRHRIAPYEYGSRYFAMRVGNTSGVTDVYDDPPRTAEQVIHGYDPDEERALPLTVDATDGETGFESTGAVTKGELFVRLALSSELDWERAADASRGWGMDRLQYFAGGSGTDGYAWTLRWDDASEAAQFTESFRTYDSRNDAAFRVETVTDETVVVFAGPETFVEGASATGNSSAVTIHA</sequence>
<comment type="caution">
    <text evidence="2">The sequence shown here is derived from an EMBL/GenBank/DDBJ whole genome shotgun (WGS) entry which is preliminary data.</text>
</comment>
<keyword evidence="3" id="KW-1185">Reference proteome</keyword>
<dbReference type="PROSITE" id="PS51257">
    <property type="entry name" value="PROKAR_LIPOPROTEIN"/>
    <property type="match status" value="1"/>
</dbReference>
<feature type="compositionally biased region" description="Low complexity" evidence="1">
    <location>
        <begin position="47"/>
        <end position="89"/>
    </location>
</feature>
<dbReference type="OrthoDB" id="312460at2157"/>
<dbReference type="EMBL" id="WUUU01000079">
    <property type="protein sequence ID" value="MXR21037.1"/>
    <property type="molecule type" value="Genomic_DNA"/>
</dbReference>
<reference evidence="2 3" key="1">
    <citation type="submission" date="2019-12" db="EMBL/GenBank/DDBJ databases">
        <title>Isolation and characterization of three novel carbon monoxide-oxidizing members of Halobacteria from salione crusts and soils.</title>
        <authorList>
            <person name="Myers M.R."/>
            <person name="King G.M."/>
        </authorList>
    </citation>
    <scope>NUCLEOTIDE SEQUENCE [LARGE SCALE GENOMIC DNA]</scope>
    <source>
        <strain evidence="2 3">PCN9</strain>
    </source>
</reference>
<evidence type="ECO:0000313" key="3">
    <source>
        <dbReference type="Proteomes" id="UP000471521"/>
    </source>
</evidence>
<evidence type="ECO:0008006" key="4">
    <source>
        <dbReference type="Google" id="ProtNLM"/>
    </source>
</evidence>
<dbReference type="RefSeq" id="WP_159526537.1">
    <property type="nucleotide sequence ID" value="NZ_WUUU01000079.1"/>
</dbReference>
<gene>
    <name evidence="2" type="ORF">GRX66_10625</name>
</gene>
<evidence type="ECO:0000313" key="2">
    <source>
        <dbReference type="EMBL" id="MXR21037.1"/>
    </source>
</evidence>
<name>A0A6B0SIR6_9EURY</name>
<dbReference type="Proteomes" id="UP000471521">
    <property type="component" value="Unassembled WGS sequence"/>
</dbReference>
<organism evidence="2 3">
    <name type="scientific">Halobacterium bonnevillei</name>
    <dbReference type="NCBI Taxonomy" id="2692200"/>
    <lineage>
        <taxon>Archaea</taxon>
        <taxon>Methanobacteriati</taxon>
        <taxon>Methanobacteriota</taxon>
        <taxon>Stenosarchaea group</taxon>
        <taxon>Halobacteria</taxon>
        <taxon>Halobacteriales</taxon>
        <taxon>Halobacteriaceae</taxon>
        <taxon>Halobacterium</taxon>
    </lineage>
</organism>
<proteinExistence type="predicted"/>
<evidence type="ECO:0000256" key="1">
    <source>
        <dbReference type="SAM" id="MobiDB-lite"/>
    </source>
</evidence>
<dbReference type="AlphaFoldDB" id="A0A6B0SIR6"/>
<accession>A0A6B0SIR6</accession>